<dbReference type="OrthoDB" id="370930at2759"/>
<dbReference type="VEuPathDB" id="PlasmoDB:PocGH01_08038500"/>
<gene>
    <name evidence="3" type="primary">PowCR01_080036900</name>
    <name evidence="3" type="ORF">POWCR01_080036900</name>
</gene>
<proteinExistence type="predicted"/>
<dbReference type="Proteomes" id="UP000243200">
    <property type="component" value="Chromosome 8"/>
</dbReference>
<feature type="transmembrane region" description="Helical" evidence="2">
    <location>
        <begin position="1252"/>
        <end position="1272"/>
    </location>
</feature>
<dbReference type="VEuPathDB" id="PlasmoDB:POWCR01_080036900"/>
<organism evidence="3 4">
    <name type="scientific">Plasmodium ovale</name>
    <name type="common">malaria parasite P. ovale</name>
    <dbReference type="NCBI Taxonomy" id="36330"/>
    <lineage>
        <taxon>Eukaryota</taxon>
        <taxon>Sar</taxon>
        <taxon>Alveolata</taxon>
        <taxon>Apicomplexa</taxon>
        <taxon>Aconoidasida</taxon>
        <taxon>Haemosporida</taxon>
        <taxon>Plasmodiidae</taxon>
        <taxon>Plasmodium</taxon>
        <taxon>Plasmodium (Plasmodium)</taxon>
    </lineage>
</organism>
<sequence length="1403" mass="166670">MIRLQITRKVHVIAARSTENKLKKINTFINNYEHDESELKRKGEYLTLLSNIYHTIPSRLNEHNVWHSFLIKLKAQKCYQKLKTVIRKNIISNDSLICKQVIFLYYIGFDIEMNHLLNKIHSKLRKCSEENFRECDKYLNENINDVIKMLYVLYYTKCIEREYKDVFYLFDKYIYYCKKYPINNLKYLLYFHLFYLNMNHSLIKISECIEMYRHLLATEQLMLLIRYINIYLKQLYLHNVIKHRNDTSVEECHPVGGGQRCEEVLEGIHEKNVEAGASKACALGKRYDGGEGGDGGDGGDGEGKRRRRIQGEISIFISNLFRINKNEKEYFVFHSFDDIEIKKKESAEKSAQMKEENPSFIIPRGSDKDRSRVNGACEKGPFPHWKEEIDYIGINREENIPVHIGIIEKKIDNVQDDNQSKGYYFGHNPVKSEKIQKGKIGVNINELSIYKNIYNLCVKEVLRNIILYKNNISSEIIWSNFKSNMFKDKYIYLLMHEMNNKMDIMSEENFIVYLKKVKLLKLYENSSFLTICNKFLKSYIKRKKYINNLRLADKITYYTDIFCNNSFLQKYILYIYTVNVNFFNIKILKKIVSKLFFFLQQNKSLINGFDKFIKTAIIKIIMNGSLNDIVTVLYTLRQYTFYKSKCRGKIPQGLRELNSHDYDVIVNSSGHCNQKGTYNTNDFIYHEIKKKIRHILLQSPCKNTHSNNSQCVHVVAENVDNPIRSSFSLPVGSDSLFHLNNVQLGWLMSDYLKIYEYLYYRTIIEKNEVGTIVYDKYYDANMAIMISKQLTKLFCIFLKDFLDSILKGDYHLNIFQCVNNFFSDRAEYYTWGGSGGSGDSRAGVANQGEVRDVPLKFPFLQREVHGPAVRRYAQRHPVEHRLVRDFANLLLMIVMDNFLHFEMNNFYFLNFFFWVFQNEPLPIGIYNYFFFYHIFQKLQYGQISQRERREYIFSEEYFEKKKKEILSTCMYQIKWSIRKCINRSICGESVDLYDQQVDDPPCHFGESREKLTEGCEQKGTKDTHRTYDIAEERGTTSDINCIINLILYHFSNAEIVDIFQSCFLLPLNNYLKRRKKGVIIKYVSSAFSPNGEHDTCAPIGLKCNNFDEIRGFLYPSGGSNRYDTRGENCEKTNHPSDLMDMYEFYYVHMIFRNYLQSNHFKDERDYACCANFFAKRGNYEGEEILKMCTIMTKYDMKSDYFELLVDNIRYTFSTNKSFKFLVSYLFFIMLFMKKNYLNEVCAIFSEMNNHILLNYSVHPMWYILLVQIIYIMKSKHLFSFDFLFSKYKNVSTFYNNFLFNVKKKRQKKENHLTIHVKKTWKYDIIYHLKRKNIFFINNVQLKDSPFIFDIYIPSMNLLFIDYTKCLHCDIFAQHLQTNIFDHINAKIMQLDEKAYSLFLKMSS</sequence>
<evidence type="ECO:0000256" key="2">
    <source>
        <dbReference type="SAM" id="Phobius"/>
    </source>
</evidence>
<keyword evidence="2" id="KW-0812">Transmembrane</keyword>
<evidence type="ECO:0000313" key="3">
    <source>
        <dbReference type="EMBL" id="SBT76871.1"/>
    </source>
</evidence>
<evidence type="ECO:0000256" key="1">
    <source>
        <dbReference type="SAM" id="MobiDB-lite"/>
    </source>
</evidence>
<reference evidence="3 4" key="1">
    <citation type="submission" date="2016-06" db="EMBL/GenBank/DDBJ databases">
        <authorList>
            <consortium name="Pathogen Informatics"/>
        </authorList>
    </citation>
    <scope>NUCLEOTIDE SEQUENCE [LARGE SCALE GENOMIC DNA]</scope>
    <source>
        <strain evidence="3">PowCR01</strain>
    </source>
</reference>
<evidence type="ECO:0000313" key="4">
    <source>
        <dbReference type="Proteomes" id="UP000243200"/>
    </source>
</evidence>
<feature type="transmembrane region" description="Helical" evidence="2">
    <location>
        <begin position="1217"/>
        <end position="1232"/>
    </location>
</feature>
<keyword evidence="2" id="KW-0472">Membrane</keyword>
<keyword evidence="2" id="KW-1133">Transmembrane helix</keyword>
<feature type="region of interest" description="Disordered" evidence="1">
    <location>
        <begin position="349"/>
        <end position="377"/>
    </location>
</feature>
<name>A0A1C3KRV5_PLAOA</name>
<accession>A0A1C3KRV5</accession>
<dbReference type="EMBL" id="LT594512">
    <property type="protein sequence ID" value="SBT76871.1"/>
    <property type="molecule type" value="Genomic_DNA"/>
</dbReference>
<protein>
    <submittedName>
        <fullName evidence="3">Uncharacterized protein</fullName>
    </submittedName>
</protein>